<proteinExistence type="predicted"/>
<feature type="region of interest" description="Disordered" evidence="1">
    <location>
        <begin position="239"/>
        <end position="275"/>
    </location>
</feature>
<evidence type="ECO:0000313" key="3">
    <source>
        <dbReference type="EMBL" id="MCP2356560.1"/>
    </source>
</evidence>
<keyword evidence="4" id="KW-1185">Reference proteome</keyword>
<evidence type="ECO:0000256" key="1">
    <source>
        <dbReference type="SAM" id="MobiDB-lite"/>
    </source>
</evidence>
<feature type="compositionally biased region" description="Low complexity" evidence="1">
    <location>
        <begin position="157"/>
        <end position="173"/>
    </location>
</feature>
<dbReference type="EMBL" id="JAMZEB010000002">
    <property type="protein sequence ID" value="MCP2356560.1"/>
    <property type="molecule type" value="Genomic_DNA"/>
</dbReference>
<organism evidence="3 4">
    <name type="scientific">Nonomuraea thailandensis</name>
    <dbReference type="NCBI Taxonomy" id="1188745"/>
    <lineage>
        <taxon>Bacteria</taxon>
        <taxon>Bacillati</taxon>
        <taxon>Actinomycetota</taxon>
        <taxon>Actinomycetes</taxon>
        <taxon>Streptosporangiales</taxon>
        <taxon>Streptosporangiaceae</taxon>
        <taxon>Nonomuraea</taxon>
    </lineage>
</organism>
<name>A0A9X2K208_9ACTN</name>
<evidence type="ECO:0000259" key="2">
    <source>
        <dbReference type="Pfam" id="PF13271"/>
    </source>
</evidence>
<accession>A0A9X2K208</accession>
<dbReference type="RefSeq" id="WP_253743515.1">
    <property type="nucleotide sequence ID" value="NZ_BAABKA010000057.1"/>
</dbReference>
<feature type="domain" description="DUF4062" evidence="2">
    <location>
        <begin position="3"/>
        <end position="85"/>
    </location>
</feature>
<comment type="caution">
    <text evidence="3">The sequence shown here is derived from an EMBL/GenBank/DDBJ whole genome shotgun (WGS) entry which is preliminary data.</text>
</comment>
<evidence type="ECO:0000313" key="4">
    <source>
        <dbReference type="Proteomes" id="UP001139648"/>
    </source>
</evidence>
<dbReference type="Proteomes" id="UP001139648">
    <property type="component" value="Unassembled WGS sequence"/>
</dbReference>
<dbReference type="Pfam" id="PF13271">
    <property type="entry name" value="DUF4062"/>
    <property type="match status" value="1"/>
</dbReference>
<dbReference type="AlphaFoldDB" id="A0A9X2K208"/>
<protein>
    <recommendedName>
        <fullName evidence="2">DUF4062 domain-containing protein</fullName>
    </recommendedName>
</protein>
<reference evidence="3" key="1">
    <citation type="submission" date="2022-06" db="EMBL/GenBank/DDBJ databases">
        <title>Sequencing the genomes of 1000 actinobacteria strains.</title>
        <authorList>
            <person name="Klenk H.-P."/>
        </authorList>
    </citation>
    <scope>NUCLEOTIDE SEQUENCE</scope>
    <source>
        <strain evidence="3">DSM 46694</strain>
    </source>
</reference>
<gene>
    <name evidence="3" type="ORF">HD597_003580</name>
</gene>
<dbReference type="InterPro" id="IPR025139">
    <property type="entry name" value="DUF4062"/>
</dbReference>
<sequence>MVKVYVSSTFKDLQAERAAVRLAVERMRLPGVAMEAYVAESERPLDRCLRDVRDCDVYVGVFAWRYGYIPPGQNTSITELEYRQAVEAGKPTLIFLLDQDAPWPRSRMDQDLLRIETLREELTTALLCSTFHTADELAGLVGAALHNHLTELRHNSAGRAPAGAPGAGAPPAAEQRTSQVRAEGDRSVAIGGGNSGIVSTGDGARNVQMRAQASDQGRVYQSAGDQHIFEGDDQRRAYGGDHVEFHHNTSPGTVAGKQVNHPEPASPDGEDDAAR</sequence>
<feature type="region of interest" description="Disordered" evidence="1">
    <location>
        <begin position="156"/>
        <end position="202"/>
    </location>
</feature>